<dbReference type="InterPro" id="IPR033690">
    <property type="entry name" value="Adenylat_kinase_CS"/>
</dbReference>
<name>A0A8E2ESF2_9PEZI</name>
<dbReference type="OrthoDB" id="442176at2759"/>
<keyword evidence="5" id="KW-0378">Hydrolase</keyword>
<evidence type="ECO:0000256" key="3">
    <source>
        <dbReference type="ARBA" id="ARBA00022777"/>
    </source>
</evidence>
<accession>A0A8E2ESF2</accession>
<reference evidence="5 6" key="1">
    <citation type="journal article" date="2016" name="Nat. Commun.">
        <title>Ectomycorrhizal ecology is imprinted in the genome of the dominant symbiotic fungus Cenococcum geophilum.</title>
        <authorList>
            <consortium name="DOE Joint Genome Institute"/>
            <person name="Peter M."/>
            <person name="Kohler A."/>
            <person name="Ohm R.A."/>
            <person name="Kuo A."/>
            <person name="Krutzmann J."/>
            <person name="Morin E."/>
            <person name="Arend M."/>
            <person name="Barry K.W."/>
            <person name="Binder M."/>
            <person name="Choi C."/>
            <person name="Clum A."/>
            <person name="Copeland A."/>
            <person name="Grisel N."/>
            <person name="Haridas S."/>
            <person name="Kipfer T."/>
            <person name="LaButti K."/>
            <person name="Lindquist E."/>
            <person name="Lipzen A."/>
            <person name="Maire R."/>
            <person name="Meier B."/>
            <person name="Mihaltcheva S."/>
            <person name="Molinier V."/>
            <person name="Murat C."/>
            <person name="Poggeler S."/>
            <person name="Quandt C.A."/>
            <person name="Sperisen C."/>
            <person name="Tritt A."/>
            <person name="Tisserant E."/>
            <person name="Crous P.W."/>
            <person name="Henrissat B."/>
            <person name="Nehls U."/>
            <person name="Egli S."/>
            <person name="Spatafora J.W."/>
            <person name="Grigoriev I.V."/>
            <person name="Martin F.M."/>
        </authorList>
    </citation>
    <scope>NUCLEOTIDE SEQUENCE [LARGE SCALE GENOMIC DNA]</scope>
    <source>
        <strain evidence="5 6">CBS 207.34</strain>
    </source>
</reference>
<feature type="non-terminal residue" evidence="5">
    <location>
        <position position="1"/>
    </location>
</feature>
<evidence type="ECO:0000313" key="5">
    <source>
        <dbReference type="EMBL" id="OCL04021.1"/>
    </source>
</evidence>
<sequence>GAPGSGKGTLCKRLSEEYGFSHLSVGDLLRRLTSSSNAIESISYGVHRGELVPVDALAPILKSSVDNEKKSGRKKILVDGFPRRLDQAAPVEALIGSPALVLFFDCPEHIAEKRFLSRRLAGREADDDQTFKKRYREFSELNLSIVENYHAKGILLKVSLVNYVIPA</sequence>
<dbReference type="HAMAP" id="MF_00235">
    <property type="entry name" value="Adenylate_kinase_Adk"/>
    <property type="match status" value="1"/>
</dbReference>
<dbReference type="InterPro" id="IPR027417">
    <property type="entry name" value="P-loop_NTPase"/>
</dbReference>
<evidence type="ECO:0000256" key="2">
    <source>
        <dbReference type="ARBA" id="ARBA00022741"/>
    </source>
</evidence>
<dbReference type="GO" id="GO:0016787">
    <property type="term" value="F:hydrolase activity"/>
    <property type="evidence" value="ECO:0007669"/>
    <property type="project" value="UniProtKB-KW"/>
</dbReference>
<dbReference type="Gene3D" id="3.40.50.300">
    <property type="entry name" value="P-loop containing nucleotide triphosphate hydrolases"/>
    <property type="match status" value="1"/>
</dbReference>
<dbReference type="Proteomes" id="UP000250140">
    <property type="component" value="Unassembled WGS sequence"/>
</dbReference>
<dbReference type="Pfam" id="PF00406">
    <property type="entry name" value="ADK"/>
    <property type="match status" value="1"/>
</dbReference>
<keyword evidence="2" id="KW-0547">Nucleotide-binding</keyword>
<dbReference type="CDD" id="cd01428">
    <property type="entry name" value="ADK"/>
    <property type="match status" value="1"/>
</dbReference>
<dbReference type="GO" id="GO:0005524">
    <property type="term" value="F:ATP binding"/>
    <property type="evidence" value="ECO:0007669"/>
    <property type="project" value="InterPro"/>
</dbReference>
<dbReference type="EMBL" id="KV750631">
    <property type="protein sequence ID" value="OCL04021.1"/>
    <property type="molecule type" value="Genomic_DNA"/>
</dbReference>
<dbReference type="PRINTS" id="PR00094">
    <property type="entry name" value="ADENYLTKNASE"/>
</dbReference>
<proteinExistence type="inferred from homology"/>
<dbReference type="GO" id="GO:0006139">
    <property type="term" value="P:nucleobase-containing compound metabolic process"/>
    <property type="evidence" value="ECO:0007669"/>
    <property type="project" value="InterPro"/>
</dbReference>
<dbReference type="AlphaFoldDB" id="A0A8E2ESF2"/>
<dbReference type="PROSITE" id="PS00113">
    <property type="entry name" value="ADENYLATE_KINASE"/>
    <property type="match status" value="1"/>
</dbReference>
<keyword evidence="6" id="KW-1185">Reference proteome</keyword>
<dbReference type="GO" id="GO:0019205">
    <property type="term" value="F:nucleobase-containing compound kinase activity"/>
    <property type="evidence" value="ECO:0007669"/>
    <property type="project" value="InterPro"/>
</dbReference>
<protein>
    <submittedName>
        <fullName evidence="5">P-loop containing nucleoside triphosphate hydrolase protein</fullName>
    </submittedName>
</protein>
<organism evidence="5 6">
    <name type="scientific">Glonium stellatum</name>
    <dbReference type="NCBI Taxonomy" id="574774"/>
    <lineage>
        <taxon>Eukaryota</taxon>
        <taxon>Fungi</taxon>
        <taxon>Dikarya</taxon>
        <taxon>Ascomycota</taxon>
        <taxon>Pezizomycotina</taxon>
        <taxon>Dothideomycetes</taxon>
        <taxon>Pleosporomycetidae</taxon>
        <taxon>Gloniales</taxon>
        <taxon>Gloniaceae</taxon>
        <taxon>Glonium</taxon>
    </lineage>
</organism>
<gene>
    <name evidence="5" type="ORF">AOQ84DRAFT_301642</name>
</gene>
<dbReference type="PANTHER" id="PTHR23359">
    <property type="entry name" value="NUCLEOTIDE KINASE"/>
    <property type="match status" value="1"/>
</dbReference>
<dbReference type="InterPro" id="IPR000850">
    <property type="entry name" value="Adenylat/UMP-CMP_kin"/>
</dbReference>
<keyword evidence="1 4" id="KW-0808">Transferase</keyword>
<evidence type="ECO:0000256" key="1">
    <source>
        <dbReference type="ARBA" id="ARBA00022679"/>
    </source>
</evidence>
<dbReference type="SUPFAM" id="SSF52540">
    <property type="entry name" value="P-loop containing nucleoside triphosphate hydrolases"/>
    <property type="match status" value="1"/>
</dbReference>
<evidence type="ECO:0000313" key="6">
    <source>
        <dbReference type="Proteomes" id="UP000250140"/>
    </source>
</evidence>
<keyword evidence="3 4" id="KW-0418">Kinase</keyword>
<evidence type="ECO:0000256" key="4">
    <source>
        <dbReference type="RuleBase" id="RU003330"/>
    </source>
</evidence>
<comment type="similarity">
    <text evidence="4">Belongs to the adenylate kinase family.</text>
</comment>